<dbReference type="HOGENOM" id="CLU_2657386_0_0_1"/>
<name>A8DVI9_NEMVE</name>
<evidence type="ECO:0000256" key="4">
    <source>
        <dbReference type="ARBA" id="ARBA00023157"/>
    </source>
</evidence>
<keyword evidence="5" id="KW-0325">Glycoprotein</keyword>
<gene>
    <name evidence="7" type="ORF">NEMVEDRAFT_v1g156502</name>
</gene>
<dbReference type="InterPro" id="IPR011992">
    <property type="entry name" value="EF-hand-dom_pair"/>
</dbReference>
<comment type="subcellular location">
    <subcellularLocation>
        <location evidence="1">Secreted</location>
    </subcellularLocation>
</comment>
<dbReference type="Proteomes" id="UP000001593">
    <property type="component" value="Unassembled WGS sequence"/>
</dbReference>
<feature type="domain" description="SPARC/Testican calcium-binding" evidence="6">
    <location>
        <begin position="2"/>
        <end position="60"/>
    </location>
</feature>
<dbReference type="InterPro" id="IPR018247">
    <property type="entry name" value="EF_Hand_1_Ca_BS"/>
</dbReference>
<keyword evidence="3" id="KW-0106">Calcium</keyword>
<dbReference type="AlphaFoldDB" id="A8DVI9"/>
<protein>
    <recommendedName>
        <fullName evidence="6">SPARC/Testican calcium-binding domain-containing protein</fullName>
    </recommendedName>
</protein>
<evidence type="ECO:0000256" key="3">
    <source>
        <dbReference type="ARBA" id="ARBA00022837"/>
    </source>
</evidence>
<organism evidence="7 8">
    <name type="scientific">Nematostella vectensis</name>
    <name type="common">Starlet sea anemone</name>
    <dbReference type="NCBI Taxonomy" id="45351"/>
    <lineage>
        <taxon>Eukaryota</taxon>
        <taxon>Metazoa</taxon>
        <taxon>Cnidaria</taxon>
        <taxon>Anthozoa</taxon>
        <taxon>Hexacorallia</taxon>
        <taxon>Actiniaria</taxon>
        <taxon>Edwardsiidae</taxon>
        <taxon>Nematostella</taxon>
    </lineage>
</organism>
<dbReference type="InParanoid" id="A8DVI9"/>
<dbReference type="SUPFAM" id="SSF47473">
    <property type="entry name" value="EF-hand"/>
    <property type="match status" value="1"/>
</dbReference>
<evidence type="ECO:0000256" key="5">
    <source>
        <dbReference type="ARBA" id="ARBA00023180"/>
    </source>
</evidence>
<accession>A8DVI9</accession>
<keyword evidence="2" id="KW-0964">Secreted</keyword>
<dbReference type="GO" id="GO:0005576">
    <property type="term" value="C:extracellular region"/>
    <property type="evidence" value="ECO:0007669"/>
    <property type="project" value="UniProtKB-SubCell"/>
</dbReference>
<evidence type="ECO:0000259" key="6">
    <source>
        <dbReference type="Pfam" id="PF10591"/>
    </source>
</evidence>
<dbReference type="InterPro" id="IPR019577">
    <property type="entry name" value="SPARC/Testican_Ca-bd-dom"/>
</dbReference>
<proteinExistence type="predicted"/>
<dbReference type="PROSITE" id="PS00018">
    <property type="entry name" value="EF_HAND_1"/>
    <property type="match status" value="1"/>
</dbReference>
<keyword evidence="8" id="KW-1185">Reference proteome</keyword>
<evidence type="ECO:0000256" key="1">
    <source>
        <dbReference type="ARBA" id="ARBA00004613"/>
    </source>
</evidence>
<dbReference type="EMBL" id="DS478250">
    <property type="protein sequence ID" value="EDO25770.1"/>
    <property type="molecule type" value="Genomic_DNA"/>
</dbReference>
<dbReference type="Pfam" id="PF10591">
    <property type="entry name" value="SPARC_Ca_bdg"/>
    <property type="match status" value="1"/>
</dbReference>
<dbReference type="Gene3D" id="1.10.238.10">
    <property type="entry name" value="EF-hand"/>
    <property type="match status" value="1"/>
</dbReference>
<dbReference type="GO" id="GO:0005509">
    <property type="term" value="F:calcium ion binding"/>
    <property type="evidence" value="ECO:0007669"/>
    <property type="project" value="InterPro"/>
</dbReference>
<reference evidence="7 8" key="1">
    <citation type="journal article" date="2007" name="Science">
        <title>Sea anemone genome reveals ancestral eumetazoan gene repertoire and genomic organization.</title>
        <authorList>
            <person name="Putnam N.H."/>
            <person name="Srivastava M."/>
            <person name="Hellsten U."/>
            <person name="Dirks B."/>
            <person name="Chapman J."/>
            <person name="Salamov A."/>
            <person name="Terry A."/>
            <person name="Shapiro H."/>
            <person name="Lindquist E."/>
            <person name="Kapitonov V.V."/>
            <person name="Jurka J."/>
            <person name="Genikhovich G."/>
            <person name="Grigoriev I.V."/>
            <person name="Lucas S.M."/>
            <person name="Steele R.E."/>
            <person name="Finnerty J.R."/>
            <person name="Technau U."/>
            <person name="Martindale M.Q."/>
            <person name="Rokhsar D.S."/>
        </authorList>
    </citation>
    <scope>NUCLEOTIDE SEQUENCE [LARGE SCALE GENOMIC DNA]</scope>
    <source>
        <strain evidence="8">CH2 X CH6</strain>
    </source>
</reference>
<dbReference type="STRING" id="45351.A8DVI9"/>
<sequence>MWKFNQLDTNADYFLEWSELHGFLRMSKKAIHPKKCSKTFVGYCDENQDQRISRNEWYACFGVQGTSIWQIRRESF</sequence>
<evidence type="ECO:0000256" key="2">
    <source>
        <dbReference type="ARBA" id="ARBA00022525"/>
    </source>
</evidence>
<dbReference type="PhylomeDB" id="A8DVI9"/>
<evidence type="ECO:0000313" key="8">
    <source>
        <dbReference type="Proteomes" id="UP000001593"/>
    </source>
</evidence>
<evidence type="ECO:0000313" key="7">
    <source>
        <dbReference type="EMBL" id="EDO25770.1"/>
    </source>
</evidence>
<keyword evidence="4" id="KW-1015">Disulfide bond</keyword>